<evidence type="ECO:0000313" key="2">
    <source>
        <dbReference type="Proteomes" id="UP000053825"/>
    </source>
</evidence>
<protein>
    <submittedName>
        <fullName evidence="1">Uncharacterized protein</fullName>
    </submittedName>
</protein>
<keyword evidence="2" id="KW-1185">Reference proteome</keyword>
<proteinExistence type="predicted"/>
<sequence>MLVKDFTGNTYNRYSESKLACTRHDSRGGSLVYDISISELFIVEICLLLKVCIGEIAKWMRESNISRCYDYEISIIRR</sequence>
<organism evidence="1 2">
    <name type="scientific">Habropoda laboriosa</name>
    <dbReference type="NCBI Taxonomy" id="597456"/>
    <lineage>
        <taxon>Eukaryota</taxon>
        <taxon>Metazoa</taxon>
        <taxon>Ecdysozoa</taxon>
        <taxon>Arthropoda</taxon>
        <taxon>Hexapoda</taxon>
        <taxon>Insecta</taxon>
        <taxon>Pterygota</taxon>
        <taxon>Neoptera</taxon>
        <taxon>Endopterygota</taxon>
        <taxon>Hymenoptera</taxon>
        <taxon>Apocrita</taxon>
        <taxon>Aculeata</taxon>
        <taxon>Apoidea</taxon>
        <taxon>Anthophila</taxon>
        <taxon>Apidae</taxon>
        <taxon>Habropoda</taxon>
    </lineage>
</organism>
<accession>A0A0L7RDQ2</accession>
<dbReference type="Proteomes" id="UP000053825">
    <property type="component" value="Unassembled WGS sequence"/>
</dbReference>
<dbReference type="EMBL" id="KQ414614">
    <property type="protein sequence ID" value="KOC68861.1"/>
    <property type="molecule type" value="Genomic_DNA"/>
</dbReference>
<name>A0A0L7RDQ2_9HYME</name>
<gene>
    <name evidence="1" type="ORF">WH47_10849</name>
</gene>
<reference evidence="1 2" key="1">
    <citation type="submission" date="2015-07" db="EMBL/GenBank/DDBJ databases">
        <title>The genome of Habropoda laboriosa.</title>
        <authorList>
            <person name="Pan H."/>
            <person name="Kapheim K."/>
        </authorList>
    </citation>
    <scope>NUCLEOTIDE SEQUENCE [LARGE SCALE GENOMIC DNA]</scope>
    <source>
        <strain evidence="1">0110345459</strain>
    </source>
</reference>
<evidence type="ECO:0000313" key="1">
    <source>
        <dbReference type="EMBL" id="KOC68861.1"/>
    </source>
</evidence>
<dbReference type="AlphaFoldDB" id="A0A0L7RDQ2"/>